<feature type="region of interest" description="Disordered" evidence="1">
    <location>
        <begin position="1"/>
        <end position="35"/>
    </location>
</feature>
<dbReference type="EMBL" id="RDBM01000056">
    <property type="protein sequence ID" value="TXS22058.1"/>
    <property type="molecule type" value="Genomic_DNA"/>
</dbReference>
<sequence>MASSDSTGREGRDPDTEIDVPEGEGGPDEGPSDVFLDVPALHVDKLDLEVDDLEAHVSLQAEVL</sequence>
<gene>
    <name evidence="2" type="ORF">EAO74_36830</name>
</gene>
<evidence type="ECO:0000256" key="1">
    <source>
        <dbReference type="SAM" id="MobiDB-lite"/>
    </source>
</evidence>
<name>A0A652KGB3_9ACTN</name>
<reference evidence="2" key="1">
    <citation type="submission" date="2018-10" db="EMBL/GenBank/DDBJ databases">
        <authorList>
            <person name="Hariharan J."/>
            <person name="Choudoir M.J."/>
            <person name="Diebold P."/>
            <person name="Panke-Buisse K."/>
            <person name="Campbell A.N."/>
            <person name="Buckley D.H."/>
        </authorList>
    </citation>
    <scope>NUCLEOTIDE SEQUENCE</scope>
    <source>
        <strain evidence="2">Gb1</strain>
    </source>
</reference>
<accession>A0A652KGB3</accession>
<comment type="caution">
    <text evidence="2">The sequence shown here is derived from an EMBL/GenBank/DDBJ whole genome shotgun (WGS) entry which is preliminary data.</text>
</comment>
<organism evidence="2">
    <name type="scientific">Streptomyces sp. gb1(2016)</name>
    <dbReference type="NCBI Taxonomy" id="1828321"/>
    <lineage>
        <taxon>Bacteria</taxon>
        <taxon>Bacillati</taxon>
        <taxon>Actinomycetota</taxon>
        <taxon>Actinomycetes</taxon>
        <taxon>Kitasatosporales</taxon>
        <taxon>Streptomycetaceae</taxon>
        <taxon>Streptomyces</taxon>
    </lineage>
</organism>
<evidence type="ECO:0000313" key="2">
    <source>
        <dbReference type="EMBL" id="TXS22058.1"/>
    </source>
</evidence>
<feature type="non-terminal residue" evidence="2">
    <location>
        <position position="64"/>
    </location>
</feature>
<feature type="compositionally biased region" description="Acidic residues" evidence="1">
    <location>
        <begin position="16"/>
        <end position="31"/>
    </location>
</feature>
<proteinExistence type="predicted"/>
<protein>
    <submittedName>
        <fullName evidence="2">Uncharacterized protein</fullName>
    </submittedName>
</protein>
<dbReference type="AlphaFoldDB" id="A0A652KGB3"/>